<evidence type="ECO:0000256" key="1">
    <source>
        <dbReference type="ARBA" id="ARBA00022448"/>
    </source>
</evidence>
<dbReference type="Gene3D" id="1.10.3520.10">
    <property type="entry name" value="Glycolipid transfer protein"/>
    <property type="match status" value="1"/>
</dbReference>
<feature type="domain" description="Glycolipid transfer protein" evidence="2">
    <location>
        <begin position="24"/>
        <end position="161"/>
    </location>
</feature>
<sequence>MSTFFDELKTSFKDVPVGTDGGISSLEFIEASEGLIKLFNLLGNPAFSIIQRDLVTNINKLRYRLDTFPDDSKTLQDMVVNERAKGVKVASEGLLWLVRSLEFMEEAIRELVQDSDIELTNAFNKAYSRTLSRYHGVLVRPVFKLVMKATPYRKEFFARLGPDQERVNRETRECLEALEKIVKILTVFLDETCKDL</sequence>
<dbReference type="InterPro" id="IPR036497">
    <property type="entry name" value="GLTP_sf"/>
</dbReference>
<dbReference type="PANTHER" id="PTHR10219:SF25">
    <property type="entry name" value="PLECKSTRIN HOMOLOGY DOMAIN-CONTAINING FAMILY A MEMBER 8"/>
    <property type="match status" value="1"/>
</dbReference>
<dbReference type="PANTHER" id="PTHR10219">
    <property type="entry name" value="GLYCOLIPID TRANSFER PROTEIN-RELATED"/>
    <property type="match status" value="1"/>
</dbReference>
<dbReference type="GO" id="GO:0016020">
    <property type="term" value="C:membrane"/>
    <property type="evidence" value="ECO:0007669"/>
    <property type="project" value="TreeGrafter"/>
</dbReference>
<dbReference type="RefSeq" id="XP_017985703.1">
    <property type="nucleotide sequence ID" value="XM_018130201.1"/>
</dbReference>
<protein>
    <submittedName>
        <fullName evidence="3">HBL195Cp</fullName>
    </submittedName>
</protein>
<dbReference type="GO" id="GO:0005829">
    <property type="term" value="C:cytosol"/>
    <property type="evidence" value="ECO:0007669"/>
    <property type="project" value="TreeGrafter"/>
</dbReference>
<accession>A0A120K0U8</accession>
<evidence type="ECO:0000259" key="2">
    <source>
        <dbReference type="Pfam" id="PF08718"/>
    </source>
</evidence>
<proteinExistence type="predicted"/>
<reference evidence="3 4" key="1">
    <citation type="submission" date="2016-01" db="EMBL/GenBank/DDBJ databases">
        <title>Genome sequence of the yeast Holleya sinecauda.</title>
        <authorList>
            <person name="Dietrich F.S."/>
        </authorList>
    </citation>
    <scope>NUCLEOTIDE SEQUENCE [LARGE SCALE GENOMIC DNA]</scope>
    <source>
        <strain evidence="3 4">ATCC 58844</strain>
    </source>
</reference>
<gene>
    <name evidence="3" type="ORF">AW171_hschr2222</name>
</gene>
<evidence type="ECO:0000313" key="4">
    <source>
        <dbReference type="Proteomes" id="UP000243052"/>
    </source>
</evidence>
<name>A0A120K0U8_9SACH</name>
<dbReference type="Proteomes" id="UP000243052">
    <property type="component" value="Chromosome ii"/>
</dbReference>
<dbReference type="EMBL" id="CP014242">
    <property type="protein sequence ID" value="AMD18707.1"/>
    <property type="molecule type" value="Genomic_DNA"/>
</dbReference>
<keyword evidence="4" id="KW-1185">Reference proteome</keyword>
<dbReference type="Pfam" id="PF08718">
    <property type="entry name" value="GLTP"/>
    <property type="match status" value="1"/>
</dbReference>
<dbReference type="GeneID" id="28721863"/>
<dbReference type="AlphaFoldDB" id="A0A120K0U8"/>
<dbReference type="GO" id="GO:1902387">
    <property type="term" value="F:ceramide 1-phosphate binding"/>
    <property type="evidence" value="ECO:0007669"/>
    <property type="project" value="TreeGrafter"/>
</dbReference>
<dbReference type="GO" id="GO:1902388">
    <property type="term" value="F:ceramide 1-phosphate transfer activity"/>
    <property type="evidence" value="ECO:0007669"/>
    <property type="project" value="TreeGrafter"/>
</dbReference>
<dbReference type="OrthoDB" id="205255at2759"/>
<organism evidence="3 4">
    <name type="scientific">Eremothecium sinecaudum</name>
    <dbReference type="NCBI Taxonomy" id="45286"/>
    <lineage>
        <taxon>Eukaryota</taxon>
        <taxon>Fungi</taxon>
        <taxon>Dikarya</taxon>
        <taxon>Ascomycota</taxon>
        <taxon>Saccharomycotina</taxon>
        <taxon>Saccharomycetes</taxon>
        <taxon>Saccharomycetales</taxon>
        <taxon>Saccharomycetaceae</taxon>
        <taxon>Eremothecium</taxon>
    </lineage>
</organism>
<dbReference type="SUPFAM" id="SSF110004">
    <property type="entry name" value="Glycolipid transfer protein, GLTP"/>
    <property type="match status" value="1"/>
</dbReference>
<evidence type="ECO:0000313" key="3">
    <source>
        <dbReference type="EMBL" id="AMD18707.1"/>
    </source>
</evidence>
<dbReference type="FunFam" id="1.10.3520.10:FF:000001">
    <property type="entry name" value="Pleckstrin domain-containing family A member 8"/>
    <property type="match status" value="1"/>
</dbReference>
<keyword evidence="1" id="KW-0813">Transport</keyword>
<dbReference type="STRING" id="45286.A0A120K0U8"/>
<dbReference type="InterPro" id="IPR014830">
    <property type="entry name" value="Glycolipid_transfer_prot_dom"/>
</dbReference>